<dbReference type="EMBL" id="CAJNOH010006958">
    <property type="protein sequence ID" value="CAF1445943.1"/>
    <property type="molecule type" value="Genomic_DNA"/>
</dbReference>
<sequence length="165" mass="18955">MQCPTNQTNMSLISFYLDYLTEQRLEQDSPLTGYLQYILSEVVLKHEYTQCNLLLSFDCRSLNTDEVDVIEFTFDNRVLINDNQENEFITHISIVANKDYPTLLDIFVHANGLKILVQHFARNYPSIQSYDECLTSSSSSSSNTNIFDKINFFDFSSLVSTSSSL</sequence>
<evidence type="ECO:0000313" key="4">
    <source>
        <dbReference type="Proteomes" id="UP000663870"/>
    </source>
</evidence>
<dbReference type="Proteomes" id="UP000663854">
    <property type="component" value="Unassembled WGS sequence"/>
</dbReference>
<evidence type="ECO:0000313" key="1">
    <source>
        <dbReference type="EMBL" id="CAF1445943.1"/>
    </source>
</evidence>
<gene>
    <name evidence="2" type="ORF">JXQ802_LOCUS52670</name>
    <name evidence="1" type="ORF">PYM288_LOCUS36336</name>
</gene>
<dbReference type="AlphaFoldDB" id="A0A815P9L0"/>
<name>A0A815P9L0_9BILA</name>
<evidence type="ECO:0000313" key="3">
    <source>
        <dbReference type="Proteomes" id="UP000663854"/>
    </source>
</evidence>
<comment type="caution">
    <text evidence="1">The sequence shown here is derived from an EMBL/GenBank/DDBJ whole genome shotgun (WGS) entry which is preliminary data.</text>
</comment>
<keyword evidence="4" id="KW-1185">Reference proteome</keyword>
<accession>A0A815P9L0</accession>
<organism evidence="1 3">
    <name type="scientific">Rotaria sordida</name>
    <dbReference type="NCBI Taxonomy" id="392033"/>
    <lineage>
        <taxon>Eukaryota</taxon>
        <taxon>Metazoa</taxon>
        <taxon>Spiralia</taxon>
        <taxon>Gnathifera</taxon>
        <taxon>Rotifera</taxon>
        <taxon>Eurotatoria</taxon>
        <taxon>Bdelloidea</taxon>
        <taxon>Philodinida</taxon>
        <taxon>Philodinidae</taxon>
        <taxon>Rotaria</taxon>
    </lineage>
</organism>
<protein>
    <submittedName>
        <fullName evidence="1">Uncharacterized protein</fullName>
    </submittedName>
</protein>
<reference evidence="1" key="1">
    <citation type="submission" date="2021-02" db="EMBL/GenBank/DDBJ databases">
        <authorList>
            <person name="Nowell W R."/>
        </authorList>
    </citation>
    <scope>NUCLEOTIDE SEQUENCE</scope>
</reference>
<evidence type="ECO:0000313" key="2">
    <source>
        <dbReference type="EMBL" id="CAF1637250.1"/>
    </source>
</evidence>
<proteinExistence type="predicted"/>
<dbReference type="EMBL" id="CAJNOL010008571">
    <property type="protein sequence ID" value="CAF1637250.1"/>
    <property type="molecule type" value="Genomic_DNA"/>
</dbReference>
<dbReference type="Proteomes" id="UP000663870">
    <property type="component" value="Unassembled WGS sequence"/>
</dbReference>